<keyword evidence="2" id="KW-1185">Reference proteome</keyword>
<dbReference type="AlphaFoldDB" id="A0A8J6XSW4"/>
<accession>A0A8J6XSW4</accession>
<organism evidence="1 2">
    <name type="scientific">Iningainema tapete BLCC-T55</name>
    <dbReference type="NCBI Taxonomy" id="2748662"/>
    <lineage>
        <taxon>Bacteria</taxon>
        <taxon>Bacillati</taxon>
        <taxon>Cyanobacteriota</taxon>
        <taxon>Cyanophyceae</taxon>
        <taxon>Nostocales</taxon>
        <taxon>Scytonemataceae</taxon>
        <taxon>Iningainema tapete</taxon>
    </lineage>
</organism>
<sequence>MATIERDRDSIDVKVQQLTSLQQEKIRENNERENSETLADEPAHFCCFTWLESTIA</sequence>
<reference evidence="1" key="1">
    <citation type="submission" date="2020-09" db="EMBL/GenBank/DDBJ databases">
        <title>Iningainema tapete sp. nov. (Scytonemataceae, Cyanobacteria) from greenhouses in central Florida (USA) produces two types of nodularin with biosynthetic potential for microcystin-LR and anabaenopeptins.</title>
        <authorList>
            <person name="Berthold D.E."/>
            <person name="Lefler F.W."/>
            <person name="Huang I.-S."/>
            <person name="Abdulla H."/>
            <person name="Zimba P.V."/>
            <person name="Laughinghouse H.D. IV."/>
        </authorList>
    </citation>
    <scope>NUCLEOTIDE SEQUENCE</scope>
    <source>
        <strain evidence="1">BLCCT55</strain>
    </source>
</reference>
<evidence type="ECO:0000313" key="1">
    <source>
        <dbReference type="EMBL" id="MBD2777769.1"/>
    </source>
</evidence>
<gene>
    <name evidence="1" type="ORF">ICL16_38445</name>
</gene>
<name>A0A8J6XSW4_9CYAN</name>
<evidence type="ECO:0000313" key="2">
    <source>
        <dbReference type="Proteomes" id="UP000629098"/>
    </source>
</evidence>
<dbReference type="Proteomes" id="UP000629098">
    <property type="component" value="Unassembled WGS sequence"/>
</dbReference>
<dbReference type="EMBL" id="JACXAE010000118">
    <property type="protein sequence ID" value="MBD2777769.1"/>
    <property type="molecule type" value="Genomic_DNA"/>
</dbReference>
<proteinExistence type="predicted"/>
<protein>
    <submittedName>
        <fullName evidence="1">Uncharacterized protein</fullName>
    </submittedName>
</protein>
<comment type="caution">
    <text evidence="1">The sequence shown here is derived from an EMBL/GenBank/DDBJ whole genome shotgun (WGS) entry which is preliminary data.</text>
</comment>